<dbReference type="InterPro" id="IPR000055">
    <property type="entry name" value="Restrct_endonuc_typeI_TRD"/>
</dbReference>
<keyword evidence="6" id="KW-1185">Reference proteome</keyword>
<dbReference type="KEGG" id="cavi:CAV_0034"/>
<evidence type="ECO:0000256" key="2">
    <source>
        <dbReference type="ARBA" id="ARBA00022747"/>
    </source>
</evidence>
<dbReference type="SUPFAM" id="SSF116734">
    <property type="entry name" value="DNA methylase specificity domain"/>
    <property type="match status" value="2"/>
</dbReference>
<dbReference type="Gene3D" id="3.90.220.20">
    <property type="entry name" value="DNA methylase specificity domains"/>
    <property type="match status" value="3"/>
</dbReference>
<dbReference type="REBASE" id="212497">
    <property type="entry name" value="S.Cav24591ORF33P"/>
</dbReference>
<accession>A0A222MUZ7</accession>
<evidence type="ECO:0000259" key="4">
    <source>
        <dbReference type="Pfam" id="PF01420"/>
    </source>
</evidence>
<keyword evidence="2" id="KW-0680">Restriction system</keyword>
<dbReference type="Pfam" id="PF01420">
    <property type="entry name" value="Methylase_S"/>
    <property type="match status" value="3"/>
</dbReference>
<dbReference type="Proteomes" id="UP000201169">
    <property type="component" value="Chromosome"/>
</dbReference>
<feature type="domain" description="Type I restriction modification DNA specificity" evidence="4">
    <location>
        <begin position="254"/>
        <end position="416"/>
    </location>
</feature>
<name>A0A222MUZ7_9BACT</name>
<dbReference type="InterPro" id="IPR044946">
    <property type="entry name" value="Restrct_endonuc_typeI_TRD_sf"/>
</dbReference>
<sequence length="657" mass="75836">MRKLEENFKQSGGKWQEFRIGDLFSVKSSKKIFHANNIEILDNQAEKSYPYVVRSTRNNGIRGYIMENKEFLNPANTLSFAQDTFSVFYQEQAYFTGNKVKILIPKIKKFNRKIAIFMTSIYSKVLQDFTWGIGSTEDSIKDIIISLPVLTNGEIAFEYMESYIKELEAERLEELEAYLLTTGLKDYKLTEQEKVILQDFAKLQDENSKRGGAFSSLEDYLLYGGSLLDSKKQNFITHALSCLTQRALKSLDTSKWQEFRIGDLFEIHTGRDVIIGRVENGTIPLISHQNNNNGVAKYIKKLDNRILFDHKTTISLADRGVFCAFTQSQDFHIGTRVKALIFKNKNVSKEVRLFFVVAINMLQVKFIEYAQNATDKLPDLQILLPVLPPDSTKAESVNDKYNIDFAFMESFIKEIEKEHFLSLIEYYHKEMSAYNEVLETNGGGALSFKLEEYLSFYESYKTTQAHSTQLQWQEVRIGDLFKKVSAKFVGKGDKFKAVSKTKDNIYKIPVVYAKFGDNGIMYWAREGDFETHDNIISIVYNGAIAAGKVYAQKEKTGILAESYFIRLKEYKVSFEVNLFLKCALEKSLYERFSRENLATWDNKVENEFISLPVLPNGEIAFEYIESFIKALQKELIKEVVLWNEKELKVSKELIQKL</sequence>
<feature type="domain" description="Type I restriction modification DNA specificity" evidence="4">
    <location>
        <begin position="471"/>
        <end position="639"/>
    </location>
</feature>
<keyword evidence="3" id="KW-0238">DNA-binding</keyword>
<dbReference type="RefSeq" id="WP_094752777.1">
    <property type="nucleotide sequence ID" value="NZ_CP022347.1"/>
</dbReference>
<comment type="similarity">
    <text evidence="1">Belongs to the type-I restriction system S methylase family.</text>
</comment>
<organism evidence="5 6">
    <name type="scientific">Campylobacter avium LMG 24591</name>
    <dbReference type="NCBI Taxonomy" id="522484"/>
    <lineage>
        <taxon>Bacteria</taxon>
        <taxon>Pseudomonadati</taxon>
        <taxon>Campylobacterota</taxon>
        <taxon>Epsilonproteobacteria</taxon>
        <taxon>Campylobacterales</taxon>
        <taxon>Campylobacteraceae</taxon>
        <taxon>Campylobacter</taxon>
    </lineage>
</organism>
<evidence type="ECO:0000313" key="5">
    <source>
        <dbReference type="EMBL" id="ASQ29719.1"/>
    </source>
</evidence>
<evidence type="ECO:0000256" key="3">
    <source>
        <dbReference type="ARBA" id="ARBA00023125"/>
    </source>
</evidence>
<proteinExistence type="inferred from homology"/>
<evidence type="ECO:0000313" key="6">
    <source>
        <dbReference type="Proteomes" id="UP000201169"/>
    </source>
</evidence>
<reference evidence="5 6" key="1">
    <citation type="submission" date="2017-07" db="EMBL/GenBank/DDBJ databases">
        <title>Analysis of two Campylobacter avium genomes and identification of a novel hippuricase gene.</title>
        <authorList>
            <person name="Miller W.G."/>
            <person name="Chapman M.H."/>
            <person name="Yee E."/>
            <person name="Revez J."/>
            <person name="Bono J.L."/>
            <person name="Rossi M."/>
        </authorList>
    </citation>
    <scope>NUCLEOTIDE SEQUENCE [LARGE SCALE GENOMIC DNA]</scope>
    <source>
        <strain evidence="5 6">LMG 24591</strain>
    </source>
</reference>
<dbReference type="GO" id="GO:0003677">
    <property type="term" value="F:DNA binding"/>
    <property type="evidence" value="ECO:0007669"/>
    <property type="project" value="UniProtKB-KW"/>
</dbReference>
<dbReference type="AlphaFoldDB" id="A0A222MUZ7"/>
<evidence type="ECO:0000256" key="1">
    <source>
        <dbReference type="ARBA" id="ARBA00010923"/>
    </source>
</evidence>
<dbReference type="EMBL" id="CP022347">
    <property type="protein sequence ID" value="ASQ29719.1"/>
    <property type="molecule type" value="Genomic_DNA"/>
</dbReference>
<feature type="domain" description="Type I restriction modification DNA specificity" evidence="4">
    <location>
        <begin position="14"/>
        <end position="177"/>
    </location>
</feature>
<protein>
    <submittedName>
        <fullName evidence="5">Putative restriction/modification specificity protein</fullName>
    </submittedName>
</protein>
<gene>
    <name evidence="5" type="ORF">CAV_0034</name>
</gene>
<dbReference type="GO" id="GO:0009307">
    <property type="term" value="P:DNA restriction-modification system"/>
    <property type="evidence" value="ECO:0007669"/>
    <property type="project" value="UniProtKB-KW"/>
</dbReference>